<keyword evidence="4" id="KW-1185">Reference proteome</keyword>
<keyword evidence="2" id="KW-0472">Membrane</keyword>
<gene>
    <name evidence="3" type="ORF">PADG_01330</name>
</gene>
<proteinExistence type="predicted"/>
<keyword evidence="2" id="KW-0812">Transmembrane</keyword>
<protein>
    <submittedName>
        <fullName evidence="3">Uncharacterized protein</fullName>
    </submittedName>
</protein>
<feature type="region of interest" description="Disordered" evidence="1">
    <location>
        <begin position="1"/>
        <end position="108"/>
    </location>
</feature>
<organism evidence="3 4">
    <name type="scientific">Paracoccidioides brasiliensis (strain Pb18)</name>
    <dbReference type="NCBI Taxonomy" id="502780"/>
    <lineage>
        <taxon>Eukaryota</taxon>
        <taxon>Fungi</taxon>
        <taxon>Dikarya</taxon>
        <taxon>Ascomycota</taxon>
        <taxon>Pezizomycotina</taxon>
        <taxon>Eurotiomycetes</taxon>
        <taxon>Eurotiomycetidae</taxon>
        <taxon>Onygenales</taxon>
        <taxon>Ajellomycetaceae</taxon>
        <taxon>Paracoccidioides</taxon>
    </lineage>
</organism>
<evidence type="ECO:0000313" key="4">
    <source>
        <dbReference type="Proteomes" id="UP000001628"/>
    </source>
</evidence>
<dbReference type="eggNOG" id="ENOG502SG6B">
    <property type="taxonomic scope" value="Eukaryota"/>
</dbReference>
<feature type="transmembrane region" description="Helical" evidence="2">
    <location>
        <begin position="153"/>
        <end position="178"/>
    </location>
</feature>
<dbReference type="Proteomes" id="UP000001628">
    <property type="component" value="Unassembled WGS sequence"/>
</dbReference>
<feature type="compositionally biased region" description="Basic and acidic residues" evidence="1">
    <location>
        <begin position="1"/>
        <end position="12"/>
    </location>
</feature>
<dbReference type="KEGG" id="pbn:PADG_01330"/>
<dbReference type="OMA" id="YSPFYRH"/>
<dbReference type="RefSeq" id="XP_010757411.1">
    <property type="nucleotide sequence ID" value="XM_010759109.1"/>
</dbReference>
<dbReference type="VEuPathDB" id="FungiDB:PADG_01330"/>
<sequence length="196" mass="21644">MASFEKDIKAGEAGEVPVAAARQEQQNLHDDHDSPTDLTLSDWTAHEDSHLPSPNPCYRPPGSPASSEFDPSRGAKPYSPFYKHPTTRTSLEQLRNETSQRRSARYRMHDVENGYQAGTRPSMDGQGSTRGLWVDSRQKNSKWLGRLNRKQKFAVKALIAVIIVGTMVGIGLGISIALGGSVWKSSYQQVEIPRPG</sequence>
<dbReference type="EMBL" id="KN275958">
    <property type="protein sequence ID" value="EEH45180.1"/>
    <property type="molecule type" value="Genomic_DNA"/>
</dbReference>
<evidence type="ECO:0000256" key="1">
    <source>
        <dbReference type="SAM" id="MobiDB-lite"/>
    </source>
</evidence>
<feature type="compositionally biased region" description="Pro residues" evidence="1">
    <location>
        <begin position="53"/>
        <end position="63"/>
    </location>
</feature>
<dbReference type="HOGENOM" id="CLU_113795_0_0_1"/>
<reference evidence="3 4" key="1">
    <citation type="journal article" date="2011" name="PLoS Genet.">
        <title>Comparative genomic analysis of human fungal pathogens causing paracoccidioidomycosis.</title>
        <authorList>
            <person name="Desjardins C.A."/>
            <person name="Champion M.D."/>
            <person name="Holder J.W."/>
            <person name="Muszewska A."/>
            <person name="Goldberg J."/>
            <person name="Bailao A.M."/>
            <person name="Brigido M.M."/>
            <person name="Ferreira M.E."/>
            <person name="Garcia A.M."/>
            <person name="Grynberg M."/>
            <person name="Gujja S."/>
            <person name="Heiman D.I."/>
            <person name="Henn M.R."/>
            <person name="Kodira C.D."/>
            <person name="Leon-Narvaez H."/>
            <person name="Longo L.V."/>
            <person name="Ma L.J."/>
            <person name="Malavazi I."/>
            <person name="Matsuo A.L."/>
            <person name="Morais F.V."/>
            <person name="Pereira M."/>
            <person name="Rodriguez-Brito S."/>
            <person name="Sakthikumar S."/>
            <person name="Salem-Izacc S.M."/>
            <person name="Sykes S.M."/>
            <person name="Teixeira M.M."/>
            <person name="Vallejo M.C."/>
            <person name="Walter M.E."/>
            <person name="Yandava C."/>
            <person name="Young S."/>
            <person name="Zeng Q."/>
            <person name="Zucker J."/>
            <person name="Felipe M.S."/>
            <person name="Goldman G.H."/>
            <person name="Haas B.J."/>
            <person name="McEwen J.G."/>
            <person name="Nino-Vega G."/>
            <person name="Puccia R."/>
            <person name="San-Blas G."/>
            <person name="Soares C.M."/>
            <person name="Birren B.W."/>
            <person name="Cuomo C.A."/>
        </authorList>
    </citation>
    <scope>NUCLEOTIDE SEQUENCE [LARGE SCALE GENOMIC DNA]</scope>
    <source>
        <strain evidence="3 4">Pb18</strain>
    </source>
</reference>
<evidence type="ECO:0000313" key="3">
    <source>
        <dbReference type="EMBL" id="EEH45180.1"/>
    </source>
</evidence>
<dbReference type="OrthoDB" id="5387214at2759"/>
<evidence type="ECO:0000256" key="2">
    <source>
        <dbReference type="SAM" id="Phobius"/>
    </source>
</evidence>
<accession>C1G314</accession>
<keyword evidence="2" id="KW-1133">Transmembrane helix</keyword>
<dbReference type="InParanoid" id="C1G314"/>
<dbReference type="GeneID" id="22581015"/>
<name>C1G314_PARBD</name>
<dbReference type="AlphaFoldDB" id="C1G314"/>